<sequence>MPNNLWKWAVGGLAILAGLYWLNYYSSKKRVQASTKCPGTLDLPDKGRTLGGFSLIQASNLAKECNDVFDAWISTGYGQDALIEKLTGLTNDQLYAVMTVYDGTYQPGLIEEIGDDYTYMIPQYVTGGKGAQLLKRLKALKSGA</sequence>
<proteinExistence type="predicted"/>
<feature type="transmembrane region" description="Helical" evidence="1">
    <location>
        <begin position="6"/>
        <end position="26"/>
    </location>
</feature>
<dbReference type="SUPFAM" id="SSF47874">
    <property type="entry name" value="Annexin"/>
    <property type="match status" value="1"/>
</dbReference>
<dbReference type="AlphaFoldDB" id="A0A939G517"/>
<name>A0A939G517_9BACT</name>
<evidence type="ECO:0000256" key="1">
    <source>
        <dbReference type="SAM" id="Phobius"/>
    </source>
</evidence>
<gene>
    <name evidence="2" type="ORF">J2I48_05110</name>
</gene>
<dbReference type="RefSeq" id="WP_207334327.1">
    <property type="nucleotide sequence ID" value="NZ_JAFMYU010000003.1"/>
</dbReference>
<keyword evidence="1" id="KW-0472">Membrane</keyword>
<evidence type="ECO:0000313" key="3">
    <source>
        <dbReference type="Proteomes" id="UP000664795"/>
    </source>
</evidence>
<keyword evidence="1" id="KW-1133">Transmembrane helix</keyword>
<dbReference type="InterPro" id="IPR037104">
    <property type="entry name" value="Annexin_sf"/>
</dbReference>
<keyword evidence="1" id="KW-0812">Transmembrane</keyword>
<evidence type="ECO:0000313" key="2">
    <source>
        <dbReference type="EMBL" id="MBO0930362.1"/>
    </source>
</evidence>
<comment type="caution">
    <text evidence="2">The sequence shown here is derived from an EMBL/GenBank/DDBJ whole genome shotgun (WGS) entry which is preliminary data.</text>
</comment>
<keyword evidence="3" id="KW-1185">Reference proteome</keyword>
<dbReference type="GO" id="GO:0005544">
    <property type="term" value="F:calcium-dependent phospholipid binding"/>
    <property type="evidence" value="ECO:0007669"/>
    <property type="project" value="InterPro"/>
</dbReference>
<dbReference type="EMBL" id="JAFMYU010000003">
    <property type="protein sequence ID" value="MBO0930362.1"/>
    <property type="molecule type" value="Genomic_DNA"/>
</dbReference>
<dbReference type="Proteomes" id="UP000664795">
    <property type="component" value="Unassembled WGS sequence"/>
</dbReference>
<accession>A0A939G517</accession>
<dbReference type="GO" id="GO:0005509">
    <property type="term" value="F:calcium ion binding"/>
    <property type="evidence" value="ECO:0007669"/>
    <property type="project" value="InterPro"/>
</dbReference>
<protein>
    <submittedName>
        <fullName evidence="2">Uncharacterized protein</fullName>
    </submittedName>
</protein>
<reference evidence="2 3" key="1">
    <citation type="submission" date="2021-03" db="EMBL/GenBank/DDBJ databases">
        <title>Fibrella sp. HMF5036 genome sequencing and assembly.</title>
        <authorList>
            <person name="Kang H."/>
            <person name="Kim H."/>
            <person name="Bae S."/>
            <person name="Joh K."/>
        </authorList>
    </citation>
    <scope>NUCLEOTIDE SEQUENCE [LARGE SCALE GENOMIC DNA]</scope>
    <source>
        <strain evidence="2 3">HMF5036</strain>
    </source>
</reference>
<organism evidence="2 3">
    <name type="scientific">Fibrella aquatilis</name>
    <dbReference type="NCBI Taxonomy" id="2817059"/>
    <lineage>
        <taxon>Bacteria</taxon>
        <taxon>Pseudomonadati</taxon>
        <taxon>Bacteroidota</taxon>
        <taxon>Cytophagia</taxon>
        <taxon>Cytophagales</taxon>
        <taxon>Spirosomataceae</taxon>
        <taxon>Fibrella</taxon>
    </lineage>
</organism>